<gene>
    <name evidence="2" type="ORF">COLO4_16301</name>
</gene>
<dbReference type="AlphaFoldDB" id="A0A1R3JIC7"/>
<keyword evidence="1" id="KW-0812">Transmembrane</keyword>
<name>A0A1R3JIC7_9ROSI</name>
<protein>
    <submittedName>
        <fullName evidence="2">Uncharacterized protein</fullName>
    </submittedName>
</protein>
<dbReference type="Proteomes" id="UP000187203">
    <property type="component" value="Unassembled WGS sequence"/>
</dbReference>
<keyword evidence="1" id="KW-1133">Transmembrane helix</keyword>
<evidence type="ECO:0000313" key="2">
    <source>
        <dbReference type="EMBL" id="OMO94553.1"/>
    </source>
</evidence>
<sequence length="90" mass="10170">MSHRPLESAADMDKGKVILAPIRARRLDKASGIGLLLEFLFRCYSSSCELCPELMLRIVFIFPLHFTGIWFALDIIAMHPTSYAYLPGLL</sequence>
<dbReference type="EMBL" id="AWUE01016005">
    <property type="protein sequence ID" value="OMO94553.1"/>
    <property type="molecule type" value="Genomic_DNA"/>
</dbReference>
<comment type="caution">
    <text evidence="2">The sequence shown here is derived from an EMBL/GenBank/DDBJ whole genome shotgun (WGS) entry which is preliminary data.</text>
</comment>
<feature type="transmembrane region" description="Helical" evidence="1">
    <location>
        <begin position="54"/>
        <end position="73"/>
    </location>
</feature>
<evidence type="ECO:0000256" key="1">
    <source>
        <dbReference type="SAM" id="Phobius"/>
    </source>
</evidence>
<accession>A0A1R3JIC7</accession>
<reference evidence="3" key="1">
    <citation type="submission" date="2013-09" db="EMBL/GenBank/DDBJ databases">
        <title>Corchorus olitorius genome sequencing.</title>
        <authorList>
            <person name="Alam M."/>
            <person name="Haque M.S."/>
            <person name="Islam M.S."/>
            <person name="Emdad E.M."/>
            <person name="Islam M.M."/>
            <person name="Ahmed B."/>
            <person name="Halim A."/>
            <person name="Hossen Q.M.M."/>
            <person name="Hossain M.Z."/>
            <person name="Ahmed R."/>
            <person name="Khan M.M."/>
            <person name="Islam R."/>
            <person name="Rashid M.M."/>
            <person name="Khan S.A."/>
            <person name="Rahman M.S."/>
            <person name="Alam M."/>
            <person name="Yahiya A.S."/>
            <person name="Khan M.S."/>
            <person name="Azam M.S."/>
            <person name="Haque T."/>
            <person name="Lashkar M.Z.H."/>
            <person name="Akhand A.I."/>
            <person name="Morshed G."/>
            <person name="Roy S."/>
            <person name="Uddin K.S."/>
            <person name="Rabeya T."/>
            <person name="Hossain A.S."/>
            <person name="Chowdhury A."/>
            <person name="Snigdha A.R."/>
            <person name="Mortoza M.S."/>
            <person name="Matin S.A."/>
            <person name="Hoque S.M.E."/>
            <person name="Islam M.K."/>
            <person name="Roy D.K."/>
            <person name="Haider R."/>
            <person name="Moosa M.M."/>
            <person name="Elias S.M."/>
            <person name="Hasan A.M."/>
            <person name="Jahan S."/>
            <person name="Shafiuddin M."/>
            <person name="Mahmood N."/>
            <person name="Shommy N.S."/>
        </authorList>
    </citation>
    <scope>NUCLEOTIDE SEQUENCE [LARGE SCALE GENOMIC DNA]</scope>
    <source>
        <strain evidence="3">cv. O-4</strain>
    </source>
</reference>
<proteinExistence type="predicted"/>
<evidence type="ECO:0000313" key="3">
    <source>
        <dbReference type="Proteomes" id="UP000187203"/>
    </source>
</evidence>
<keyword evidence="1" id="KW-0472">Membrane</keyword>
<keyword evidence="3" id="KW-1185">Reference proteome</keyword>
<organism evidence="2 3">
    <name type="scientific">Corchorus olitorius</name>
    <dbReference type="NCBI Taxonomy" id="93759"/>
    <lineage>
        <taxon>Eukaryota</taxon>
        <taxon>Viridiplantae</taxon>
        <taxon>Streptophyta</taxon>
        <taxon>Embryophyta</taxon>
        <taxon>Tracheophyta</taxon>
        <taxon>Spermatophyta</taxon>
        <taxon>Magnoliopsida</taxon>
        <taxon>eudicotyledons</taxon>
        <taxon>Gunneridae</taxon>
        <taxon>Pentapetalae</taxon>
        <taxon>rosids</taxon>
        <taxon>malvids</taxon>
        <taxon>Malvales</taxon>
        <taxon>Malvaceae</taxon>
        <taxon>Grewioideae</taxon>
        <taxon>Apeibeae</taxon>
        <taxon>Corchorus</taxon>
    </lineage>
</organism>